<proteinExistence type="predicted"/>
<evidence type="ECO:0000313" key="2">
    <source>
        <dbReference type="EMBL" id="RHN56447.1"/>
    </source>
</evidence>
<evidence type="ECO:0000313" key="3">
    <source>
        <dbReference type="Proteomes" id="UP000265566"/>
    </source>
</evidence>
<reference evidence="3" key="1">
    <citation type="journal article" date="2018" name="Nat. Plants">
        <title>Whole-genome landscape of Medicago truncatula symbiotic genes.</title>
        <authorList>
            <person name="Pecrix Y."/>
            <person name="Staton S.E."/>
            <person name="Sallet E."/>
            <person name="Lelandais-Briere C."/>
            <person name="Moreau S."/>
            <person name="Carrere S."/>
            <person name="Blein T."/>
            <person name="Jardinaud M.F."/>
            <person name="Latrasse D."/>
            <person name="Zouine M."/>
            <person name="Zahm M."/>
            <person name="Kreplak J."/>
            <person name="Mayjonade B."/>
            <person name="Satge C."/>
            <person name="Perez M."/>
            <person name="Cauet S."/>
            <person name="Marande W."/>
            <person name="Chantry-Darmon C."/>
            <person name="Lopez-Roques C."/>
            <person name="Bouchez O."/>
            <person name="Berard A."/>
            <person name="Debelle F."/>
            <person name="Munos S."/>
            <person name="Bendahmane A."/>
            <person name="Berges H."/>
            <person name="Niebel A."/>
            <person name="Buitink J."/>
            <person name="Frugier F."/>
            <person name="Benhamed M."/>
            <person name="Crespi M."/>
            <person name="Gouzy J."/>
            <person name="Gamas P."/>
        </authorList>
    </citation>
    <scope>NUCLEOTIDE SEQUENCE [LARGE SCALE GENOMIC DNA]</scope>
    <source>
        <strain evidence="3">cv. Jemalong A17</strain>
    </source>
</reference>
<name>A0A396I0R0_MEDTR</name>
<feature type="region of interest" description="Disordered" evidence="1">
    <location>
        <begin position="153"/>
        <end position="176"/>
    </location>
</feature>
<comment type="caution">
    <text evidence="2">The sequence shown here is derived from an EMBL/GenBank/DDBJ whole genome shotgun (WGS) entry which is preliminary data.</text>
</comment>
<organism evidence="2 3">
    <name type="scientific">Medicago truncatula</name>
    <name type="common">Barrel medic</name>
    <name type="synonym">Medicago tribuloides</name>
    <dbReference type="NCBI Taxonomy" id="3880"/>
    <lineage>
        <taxon>Eukaryota</taxon>
        <taxon>Viridiplantae</taxon>
        <taxon>Streptophyta</taxon>
        <taxon>Embryophyta</taxon>
        <taxon>Tracheophyta</taxon>
        <taxon>Spermatophyta</taxon>
        <taxon>Magnoliopsida</taxon>
        <taxon>eudicotyledons</taxon>
        <taxon>Gunneridae</taxon>
        <taxon>Pentapetalae</taxon>
        <taxon>rosids</taxon>
        <taxon>fabids</taxon>
        <taxon>Fabales</taxon>
        <taxon>Fabaceae</taxon>
        <taxon>Papilionoideae</taxon>
        <taxon>50 kb inversion clade</taxon>
        <taxon>NPAAA clade</taxon>
        <taxon>Hologalegina</taxon>
        <taxon>IRL clade</taxon>
        <taxon>Trifolieae</taxon>
        <taxon>Medicago</taxon>
    </lineage>
</organism>
<dbReference type="Gramene" id="rna31852">
    <property type="protein sequence ID" value="RHN56447.1"/>
    <property type="gene ID" value="gene31852"/>
</dbReference>
<feature type="compositionally biased region" description="Basic and acidic residues" evidence="1">
    <location>
        <begin position="164"/>
        <end position="176"/>
    </location>
</feature>
<protein>
    <recommendedName>
        <fullName evidence="4">Nodule-specific Glycine Rich Peptide</fullName>
    </recommendedName>
</protein>
<dbReference type="EMBL" id="PSQE01000005">
    <property type="protein sequence ID" value="RHN56447.1"/>
    <property type="molecule type" value="Genomic_DNA"/>
</dbReference>
<gene>
    <name evidence="2" type="ORF">MtrunA17_Chr5g0429601</name>
</gene>
<sequence>MSNDNYKYRLIVYIFHKKLLLIGSMKTNQFNFLCFYALLLIFVVKTESYEVVKKIEKTKKSKTDIGVDCYTYWSNRGATWKANDRGMGNGWFGCGLGGIKGMGYNSYFWWKGTAWGSSEWWNGGGKGGGGGKVGGGRTWGGAGYVKPISSYGKGGGATDIEPPDDGKGTDIDKGRS</sequence>
<dbReference type="AlphaFoldDB" id="A0A396I0R0"/>
<accession>A0A396I0R0</accession>
<evidence type="ECO:0008006" key="4">
    <source>
        <dbReference type="Google" id="ProtNLM"/>
    </source>
</evidence>
<evidence type="ECO:0000256" key="1">
    <source>
        <dbReference type="SAM" id="MobiDB-lite"/>
    </source>
</evidence>
<dbReference type="Proteomes" id="UP000265566">
    <property type="component" value="Chromosome 5"/>
</dbReference>